<dbReference type="GO" id="GO:0003677">
    <property type="term" value="F:DNA binding"/>
    <property type="evidence" value="ECO:0007669"/>
    <property type="project" value="UniProtKB-KW"/>
</dbReference>
<evidence type="ECO:0000256" key="4">
    <source>
        <dbReference type="ARBA" id="ARBA00023159"/>
    </source>
</evidence>
<dbReference type="Gene3D" id="3.40.190.290">
    <property type="match status" value="1"/>
</dbReference>
<comment type="caution">
    <text evidence="7">The sequence shown here is derived from an EMBL/GenBank/DDBJ whole genome shotgun (WGS) entry which is preliminary data.</text>
</comment>
<proteinExistence type="inferred from homology"/>
<dbReference type="PANTHER" id="PTHR30293">
    <property type="entry name" value="TRANSCRIPTIONAL REGULATORY PROTEIN NAC-RELATED"/>
    <property type="match status" value="1"/>
</dbReference>
<dbReference type="InterPro" id="IPR005119">
    <property type="entry name" value="LysR_subst-bd"/>
</dbReference>
<keyword evidence="4" id="KW-0010">Activator</keyword>
<evidence type="ECO:0000259" key="6">
    <source>
        <dbReference type="PROSITE" id="PS50931"/>
    </source>
</evidence>
<dbReference type="AlphaFoldDB" id="A0A848F2F2"/>
<evidence type="ECO:0000256" key="1">
    <source>
        <dbReference type="ARBA" id="ARBA00009437"/>
    </source>
</evidence>
<evidence type="ECO:0000313" key="8">
    <source>
        <dbReference type="Proteomes" id="UP000574067"/>
    </source>
</evidence>
<dbReference type="Gene3D" id="1.10.10.10">
    <property type="entry name" value="Winged helix-like DNA-binding domain superfamily/Winged helix DNA-binding domain"/>
    <property type="match status" value="1"/>
</dbReference>
<dbReference type="InterPro" id="IPR036388">
    <property type="entry name" value="WH-like_DNA-bd_sf"/>
</dbReference>
<dbReference type="GO" id="GO:2000142">
    <property type="term" value="P:regulation of DNA-templated transcription initiation"/>
    <property type="evidence" value="ECO:0007669"/>
    <property type="project" value="TreeGrafter"/>
</dbReference>
<dbReference type="PROSITE" id="PS50931">
    <property type="entry name" value="HTH_LYSR"/>
    <property type="match status" value="1"/>
</dbReference>
<dbReference type="EMBL" id="JABBFW010000001">
    <property type="protein sequence ID" value="NML13582.1"/>
    <property type="molecule type" value="Genomic_DNA"/>
</dbReference>
<keyword evidence="5" id="KW-0804">Transcription</keyword>
<dbReference type="Pfam" id="PF00126">
    <property type="entry name" value="HTH_1"/>
    <property type="match status" value="1"/>
</dbReference>
<dbReference type="Pfam" id="PF03466">
    <property type="entry name" value="LysR_substrate"/>
    <property type="match status" value="1"/>
</dbReference>
<dbReference type="PANTHER" id="PTHR30293:SF2">
    <property type="entry name" value="TRANSCRIPTIONAL ACTIVATOR PROTEIN NHAR"/>
    <property type="match status" value="1"/>
</dbReference>
<dbReference type="GO" id="GO:0003700">
    <property type="term" value="F:DNA-binding transcription factor activity"/>
    <property type="evidence" value="ECO:0007669"/>
    <property type="project" value="InterPro"/>
</dbReference>
<name>A0A848F2F2_9BURK</name>
<dbReference type="InterPro" id="IPR036390">
    <property type="entry name" value="WH_DNA-bd_sf"/>
</dbReference>
<dbReference type="SUPFAM" id="SSF53850">
    <property type="entry name" value="Periplasmic binding protein-like II"/>
    <property type="match status" value="1"/>
</dbReference>
<accession>A0A848F2F2</accession>
<evidence type="ECO:0000256" key="5">
    <source>
        <dbReference type="ARBA" id="ARBA00023163"/>
    </source>
</evidence>
<dbReference type="Proteomes" id="UP000574067">
    <property type="component" value="Unassembled WGS sequence"/>
</dbReference>
<keyword evidence="3" id="KW-0238">DNA-binding</keyword>
<evidence type="ECO:0000256" key="3">
    <source>
        <dbReference type="ARBA" id="ARBA00023125"/>
    </source>
</evidence>
<gene>
    <name evidence="7" type="ORF">HHL10_01125</name>
</gene>
<keyword evidence="8" id="KW-1185">Reference proteome</keyword>
<evidence type="ECO:0000313" key="7">
    <source>
        <dbReference type="EMBL" id="NML13582.1"/>
    </source>
</evidence>
<protein>
    <submittedName>
        <fullName evidence="7">LysR family transcriptional regulator</fullName>
    </submittedName>
</protein>
<feature type="domain" description="HTH lysR-type" evidence="6">
    <location>
        <begin position="5"/>
        <end position="62"/>
    </location>
</feature>
<sequence length="295" mass="32072">MNPDFSYRHLHYFWVVAQEGGMARAAARLGVAVQTVSAQVRELERALGHTLLRPAGRGLALTEAGRAALRQADQIFALGTQLPAVVREAAGTPVVRLHVGLCDGLPKLAVHRLLQPVLQQPDLRLLCHDDEFEDLLAALALHRLDLVLADHPAPPHPGLRIHGHEVGRSALAWYAAPALQAAAQEDFPRSLARLPVLLPTGHAAMRATLDRWFEQIGVQPRVAGEFEDSALLKTFGAGGLGVFPAVEMVDEELRRHYGVACVGRSAGVEQRFFAYCSERKVQHPLVQRVLAGAAD</sequence>
<keyword evidence="2" id="KW-0805">Transcription regulation</keyword>
<comment type="similarity">
    <text evidence="1">Belongs to the LysR transcriptional regulatory family.</text>
</comment>
<evidence type="ECO:0000256" key="2">
    <source>
        <dbReference type="ARBA" id="ARBA00023015"/>
    </source>
</evidence>
<reference evidence="7 8" key="1">
    <citation type="submission" date="2020-04" db="EMBL/GenBank/DDBJ databases">
        <title>Azohydromonas sp. isolated from soil.</title>
        <authorList>
            <person name="Dahal R.H."/>
        </authorList>
    </citation>
    <scope>NUCLEOTIDE SEQUENCE [LARGE SCALE GENOMIC DNA]</scope>
    <source>
        <strain evidence="7 8">G-1-1-14</strain>
    </source>
</reference>
<dbReference type="InterPro" id="IPR000847">
    <property type="entry name" value="LysR_HTH_N"/>
</dbReference>
<organism evidence="7 8">
    <name type="scientific">Azohydromonas caseinilytica</name>
    <dbReference type="NCBI Taxonomy" id="2728836"/>
    <lineage>
        <taxon>Bacteria</taxon>
        <taxon>Pseudomonadati</taxon>
        <taxon>Pseudomonadota</taxon>
        <taxon>Betaproteobacteria</taxon>
        <taxon>Burkholderiales</taxon>
        <taxon>Sphaerotilaceae</taxon>
        <taxon>Azohydromonas</taxon>
    </lineage>
</organism>
<dbReference type="RefSeq" id="WP_169158497.1">
    <property type="nucleotide sequence ID" value="NZ_JABBFW010000001.1"/>
</dbReference>
<dbReference type="SUPFAM" id="SSF46785">
    <property type="entry name" value="Winged helix' DNA-binding domain"/>
    <property type="match status" value="1"/>
</dbReference>